<keyword evidence="4" id="KW-1185">Reference proteome</keyword>
<evidence type="ECO:0000256" key="2">
    <source>
        <dbReference type="SAM" id="MobiDB-lite"/>
    </source>
</evidence>
<dbReference type="RefSeq" id="XP_040714645.1">
    <property type="nucleotide sequence ID" value="XM_040865296.1"/>
</dbReference>
<dbReference type="EMBL" id="MCFJ01000008">
    <property type="protein sequence ID" value="ORY62988.1"/>
    <property type="molecule type" value="Genomic_DNA"/>
</dbReference>
<accession>A0A1Y2DUQ5</accession>
<evidence type="ECO:0000313" key="3">
    <source>
        <dbReference type="EMBL" id="ORY62988.1"/>
    </source>
</evidence>
<evidence type="ECO:0000256" key="1">
    <source>
        <dbReference type="SAM" id="Coils"/>
    </source>
</evidence>
<name>A0A1Y2DUQ5_9PEZI</name>
<dbReference type="AlphaFoldDB" id="A0A1Y2DUQ5"/>
<feature type="coiled-coil region" evidence="1">
    <location>
        <begin position="6"/>
        <end position="122"/>
    </location>
</feature>
<comment type="caution">
    <text evidence="3">The sequence shown here is derived from an EMBL/GenBank/DDBJ whole genome shotgun (WGS) entry which is preliminary data.</text>
</comment>
<protein>
    <submittedName>
        <fullName evidence="3">Uncharacterized protein</fullName>
    </submittedName>
</protein>
<sequence length="174" mass="20235">MRMAQNVERDEQIEMREQRIEELEERLGIKLEKADSAEVAALQENLEQIQGENGRLKRVKDRAERNLEDVLAIKQEIHSRVEKLEEDLKQSRAWENSVKSDARQSSADVRNLEATVRVLQAKPRQEREKKSEVEDSVYVGALEAPTRRKMKATQGRVGTKARGRKTTYQPIERR</sequence>
<organism evidence="3 4">
    <name type="scientific">Pseudomassariella vexata</name>
    <dbReference type="NCBI Taxonomy" id="1141098"/>
    <lineage>
        <taxon>Eukaryota</taxon>
        <taxon>Fungi</taxon>
        <taxon>Dikarya</taxon>
        <taxon>Ascomycota</taxon>
        <taxon>Pezizomycotina</taxon>
        <taxon>Sordariomycetes</taxon>
        <taxon>Xylariomycetidae</taxon>
        <taxon>Amphisphaeriales</taxon>
        <taxon>Pseudomassariaceae</taxon>
        <taxon>Pseudomassariella</taxon>
    </lineage>
</organism>
<keyword evidence="1" id="KW-0175">Coiled coil</keyword>
<dbReference type="Proteomes" id="UP000193689">
    <property type="component" value="Unassembled WGS sequence"/>
</dbReference>
<evidence type="ECO:0000313" key="4">
    <source>
        <dbReference type="Proteomes" id="UP000193689"/>
    </source>
</evidence>
<reference evidence="3 4" key="1">
    <citation type="submission" date="2016-07" db="EMBL/GenBank/DDBJ databases">
        <title>Pervasive Adenine N6-methylation of Active Genes in Fungi.</title>
        <authorList>
            <consortium name="DOE Joint Genome Institute"/>
            <person name="Mondo S.J."/>
            <person name="Dannebaum R.O."/>
            <person name="Kuo R.C."/>
            <person name="Labutti K."/>
            <person name="Haridas S."/>
            <person name="Kuo A."/>
            <person name="Salamov A."/>
            <person name="Ahrendt S.R."/>
            <person name="Lipzen A."/>
            <person name="Sullivan W."/>
            <person name="Andreopoulos W.B."/>
            <person name="Clum A."/>
            <person name="Lindquist E."/>
            <person name="Daum C."/>
            <person name="Ramamoorthy G.K."/>
            <person name="Gryganskyi A."/>
            <person name="Culley D."/>
            <person name="Magnuson J.K."/>
            <person name="James T.Y."/>
            <person name="O'Malley M.A."/>
            <person name="Stajich J.E."/>
            <person name="Spatafora J.W."/>
            <person name="Visel A."/>
            <person name="Grigoriev I.V."/>
        </authorList>
    </citation>
    <scope>NUCLEOTIDE SEQUENCE [LARGE SCALE GENOMIC DNA]</scope>
    <source>
        <strain evidence="3 4">CBS 129021</strain>
    </source>
</reference>
<feature type="region of interest" description="Disordered" evidence="2">
    <location>
        <begin position="145"/>
        <end position="174"/>
    </location>
</feature>
<dbReference type="InParanoid" id="A0A1Y2DUQ5"/>
<dbReference type="GeneID" id="63781508"/>
<gene>
    <name evidence="3" type="ORF">BCR38DRAFT_524643</name>
</gene>
<proteinExistence type="predicted"/>